<dbReference type="CDD" id="cd01647">
    <property type="entry name" value="RT_LTR"/>
    <property type="match status" value="1"/>
</dbReference>
<evidence type="ECO:0000313" key="4">
    <source>
        <dbReference type="EMBL" id="KAA3479918.1"/>
    </source>
</evidence>
<dbReference type="PANTHER" id="PTHR24559:SF444">
    <property type="entry name" value="REVERSE TRANSCRIPTASE DOMAIN-CONTAINING PROTEIN"/>
    <property type="match status" value="1"/>
</dbReference>
<name>A0A5B6WFH5_9ROSI</name>
<evidence type="ECO:0000313" key="5">
    <source>
        <dbReference type="Proteomes" id="UP000325315"/>
    </source>
</evidence>
<feature type="region of interest" description="Disordered" evidence="1">
    <location>
        <begin position="104"/>
        <end position="140"/>
    </location>
</feature>
<dbReference type="EMBL" id="SMMG02000003">
    <property type="protein sequence ID" value="KAA3479918.1"/>
    <property type="molecule type" value="Genomic_DNA"/>
</dbReference>
<protein>
    <submittedName>
        <fullName evidence="4">DNA/RNA polymerases superfamily protein</fullName>
    </submittedName>
</protein>
<proteinExistence type="predicted"/>
<dbReference type="InterPro" id="IPR043128">
    <property type="entry name" value="Rev_trsase/Diguanyl_cyclase"/>
</dbReference>
<evidence type="ECO:0000259" key="2">
    <source>
        <dbReference type="Pfam" id="PF00078"/>
    </source>
</evidence>
<feature type="domain" description="Retrotransposon gag" evidence="3">
    <location>
        <begin position="2"/>
        <end position="71"/>
    </location>
</feature>
<organism evidence="4 5">
    <name type="scientific">Gossypium australe</name>
    <dbReference type="NCBI Taxonomy" id="47621"/>
    <lineage>
        <taxon>Eukaryota</taxon>
        <taxon>Viridiplantae</taxon>
        <taxon>Streptophyta</taxon>
        <taxon>Embryophyta</taxon>
        <taxon>Tracheophyta</taxon>
        <taxon>Spermatophyta</taxon>
        <taxon>Magnoliopsida</taxon>
        <taxon>eudicotyledons</taxon>
        <taxon>Gunneridae</taxon>
        <taxon>Pentapetalae</taxon>
        <taxon>rosids</taxon>
        <taxon>malvids</taxon>
        <taxon>Malvales</taxon>
        <taxon>Malvaceae</taxon>
        <taxon>Malvoideae</taxon>
        <taxon>Gossypium</taxon>
    </lineage>
</organism>
<dbReference type="PANTHER" id="PTHR24559">
    <property type="entry name" value="TRANSPOSON TY3-I GAG-POL POLYPROTEIN"/>
    <property type="match status" value="1"/>
</dbReference>
<dbReference type="Gene3D" id="3.30.70.270">
    <property type="match status" value="1"/>
</dbReference>
<dbReference type="Proteomes" id="UP000325315">
    <property type="component" value="Unassembled WGS sequence"/>
</dbReference>
<feature type="compositionally biased region" description="Basic and acidic residues" evidence="1">
    <location>
        <begin position="130"/>
        <end position="140"/>
    </location>
</feature>
<feature type="domain" description="Reverse transcriptase" evidence="2">
    <location>
        <begin position="278"/>
        <end position="368"/>
    </location>
</feature>
<keyword evidence="5" id="KW-1185">Reference proteome</keyword>
<dbReference type="AlphaFoldDB" id="A0A5B6WFH5"/>
<dbReference type="Pfam" id="PF00078">
    <property type="entry name" value="RVT_1"/>
    <property type="match status" value="1"/>
</dbReference>
<dbReference type="Pfam" id="PF08284">
    <property type="entry name" value="RVP_2"/>
    <property type="match status" value="1"/>
</dbReference>
<dbReference type="InterPro" id="IPR000477">
    <property type="entry name" value="RT_dom"/>
</dbReference>
<dbReference type="Pfam" id="PF03732">
    <property type="entry name" value="Retrotrans_gag"/>
    <property type="match status" value="1"/>
</dbReference>
<dbReference type="InterPro" id="IPR005162">
    <property type="entry name" value="Retrotrans_gag_dom"/>
</dbReference>
<dbReference type="SUPFAM" id="SSF56672">
    <property type="entry name" value="DNA/RNA polymerases"/>
    <property type="match status" value="1"/>
</dbReference>
<dbReference type="OrthoDB" id="2272416at2759"/>
<dbReference type="InterPro" id="IPR043502">
    <property type="entry name" value="DNA/RNA_pol_sf"/>
</dbReference>
<gene>
    <name evidence="4" type="ORF">EPI10_020391</name>
</gene>
<evidence type="ECO:0000259" key="3">
    <source>
        <dbReference type="Pfam" id="PF03732"/>
    </source>
</evidence>
<comment type="caution">
    <text evidence="4">The sequence shown here is derived from an EMBL/GenBank/DDBJ whole genome shotgun (WGS) entry which is preliminary data.</text>
</comment>
<sequence>MTWVFFQTEFLKKYISQWFLDQKYKEFLELKQGRMTVTEYEREFVRLSKYARDYVSIEEIMCKRFVDGLNEDIKLLVGILELKEFVVFVDRAYCLDMVEKDKSQNARSRNTGTRGRPPRNAGNASGNHGTTRDSTVRSEGKVPARAYAICAREDASSPDAIIGTFSSYDTNGYYFPADLMLLPFDEFDVILRMDWLTLHDRCMRKGCKDYLAYVLDTKVSESKIESVPVVCEYPNVFPEELSGLPPIREVEFAIELVPGTSPISIAPYKMTPTELKELKAYMQELTDRVERTRFRHHEFLVMLFGLTSAPAILMDLMNRIFRPYLDIFVVVFIDDILIYSRDESEHAKHLRFLLQILRDKKLYAKFNKFIDWKPPRNVSEVRSFPGLVGYY</sequence>
<evidence type="ECO:0000256" key="1">
    <source>
        <dbReference type="SAM" id="MobiDB-lite"/>
    </source>
</evidence>
<reference evidence="4" key="1">
    <citation type="submission" date="2019-08" db="EMBL/GenBank/DDBJ databases">
        <authorList>
            <person name="Liu F."/>
        </authorList>
    </citation>
    <scope>NUCLEOTIDE SEQUENCE [LARGE SCALE GENOMIC DNA]</scope>
    <source>
        <strain evidence="4">PA1801</strain>
        <tissue evidence="4">Leaf</tissue>
    </source>
</reference>
<accession>A0A5B6WFH5</accession>
<dbReference type="InterPro" id="IPR053134">
    <property type="entry name" value="RNA-dir_DNA_polymerase"/>
</dbReference>